<dbReference type="PANTHER" id="PTHR30408">
    <property type="entry name" value="TYPE-1 RESTRICTION ENZYME ECOKI SPECIFICITY PROTEIN"/>
    <property type="match status" value="1"/>
</dbReference>
<name>A0AAC9YTA8_9ACTN</name>
<dbReference type="InterPro" id="IPR000055">
    <property type="entry name" value="Restrct_endonuc_typeI_TRD"/>
</dbReference>
<dbReference type="GO" id="GO:0009307">
    <property type="term" value="P:DNA restriction-modification system"/>
    <property type="evidence" value="ECO:0007669"/>
    <property type="project" value="UniProtKB-KW"/>
</dbReference>
<dbReference type="EMBL" id="CP016770">
    <property type="protein sequence ID" value="ASY11820.1"/>
    <property type="molecule type" value="Genomic_DNA"/>
</dbReference>
<dbReference type="Gene3D" id="3.90.220.20">
    <property type="entry name" value="DNA methylase specificity domains"/>
    <property type="match status" value="2"/>
</dbReference>
<dbReference type="AlphaFoldDB" id="A0AAC9YTA8"/>
<evidence type="ECO:0000313" key="6">
    <source>
        <dbReference type="Proteomes" id="UP000217216"/>
    </source>
</evidence>
<dbReference type="KEGG" id="plak:A1s21155_02320"/>
<keyword evidence="2" id="KW-0680">Restriction system</keyword>
<evidence type="ECO:0000256" key="2">
    <source>
        <dbReference type="ARBA" id="ARBA00022747"/>
    </source>
</evidence>
<accession>A0AAC9YTA8</accession>
<evidence type="ECO:0000259" key="4">
    <source>
        <dbReference type="Pfam" id="PF01420"/>
    </source>
</evidence>
<dbReference type="InterPro" id="IPR044946">
    <property type="entry name" value="Restrct_endonuc_typeI_TRD_sf"/>
</dbReference>
<dbReference type="PANTHER" id="PTHR30408:SF12">
    <property type="entry name" value="TYPE I RESTRICTION ENZYME MJAVIII SPECIFICITY SUBUNIT"/>
    <property type="match status" value="1"/>
</dbReference>
<gene>
    <name evidence="5" type="ORF">A1s21155_02320</name>
</gene>
<evidence type="ECO:0000256" key="1">
    <source>
        <dbReference type="ARBA" id="ARBA00010923"/>
    </source>
</evidence>
<dbReference type="RefSeq" id="WP_095696084.1">
    <property type="nucleotide sequence ID" value="NZ_CP016770.1"/>
</dbReference>
<dbReference type="Gene3D" id="1.10.287.1120">
    <property type="entry name" value="Bipartite methylase S protein"/>
    <property type="match status" value="1"/>
</dbReference>
<dbReference type="GO" id="GO:0003677">
    <property type="term" value="F:DNA binding"/>
    <property type="evidence" value="ECO:0007669"/>
    <property type="project" value="UniProtKB-KW"/>
</dbReference>
<protein>
    <submittedName>
        <fullName evidence="5">Type I restriction enzyme, S subunit</fullName>
    </submittedName>
</protein>
<keyword evidence="6" id="KW-1185">Reference proteome</keyword>
<dbReference type="SUPFAM" id="SSF116734">
    <property type="entry name" value="DNA methylase specificity domain"/>
    <property type="match status" value="2"/>
</dbReference>
<dbReference type="InterPro" id="IPR052021">
    <property type="entry name" value="Type-I_RS_S_subunit"/>
</dbReference>
<keyword evidence="3" id="KW-0238">DNA-binding</keyword>
<proteinExistence type="inferred from homology"/>
<feature type="domain" description="Type I restriction modification DNA specificity" evidence="4">
    <location>
        <begin position="200"/>
        <end position="377"/>
    </location>
</feature>
<reference evidence="5 6" key="1">
    <citation type="submission" date="2016-07" db="EMBL/GenBank/DDBJ databases">
        <title>High microdiversification within the ubiquitous acI lineage of Actinobacteria.</title>
        <authorList>
            <person name="Neuenschwander S.M."/>
            <person name="Salcher M."/>
            <person name="Ghai R."/>
            <person name="Pernthaler J."/>
        </authorList>
    </citation>
    <scope>NUCLEOTIDE SEQUENCE [LARGE SCALE GENOMIC DNA]</scope>
    <source>
        <strain evidence="5">MMS-21-155</strain>
    </source>
</reference>
<dbReference type="Proteomes" id="UP000217216">
    <property type="component" value="Chromosome"/>
</dbReference>
<comment type="similarity">
    <text evidence="1">Belongs to the type-I restriction system S methylase family.</text>
</comment>
<dbReference type="Pfam" id="PF01420">
    <property type="entry name" value="Methylase_S"/>
    <property type="match status" value="2"/>
</dbReference>
<dbReference type="GeneID" id="300656984"/>
<feature type="domain" description="Type I restriction modification DNA specificity" evidence="4">
    <location>
        <begin position="13"/>
        <end position="170"/>
    </location>
</feature>
<dbReference type="CDD" id="cd17286">
    <property type="entry name" value="RMtype1_S_Lla161ORF747P_TRD1-CR1_like"/>
    <property type="match status" value="1"/>
</dbReference>
<evidence type="ECO:0000256" key="3">
    <source>
        <dbReference type="ARBA" id="ARBA00023125"/>
    </source>
</evidence>
<sequence>MSQTLISNFPAQSIGQVAEVFTGSTPPTSDRSLYGSEFPFFGPSDFGSGKFLYRAEKNLSMKGFSASRKIPENAILFTCIGIIGKVGIATRNSSCNQQINYVIPFSGIDNEYLYYALQFVSPIIRDNATTQVVPMINKSEFEKFEIPIPDYKEQKAIALALSDIDELIEAYQAEISKNENVLTSVIQRILPSNYLRNRLPSGWQLRTLGELGTISGAGVDKVIRTLDSPIKLVNYMDVYKNTFITPSSNFMDTTANRDQIIHCSLLAGDVLFTPTSETPEDIARSAVVSIDLRDTCYSYHLIRFRPKVELDLNYLAYVFLLEDFRQQAQKAAEGSGTRYVITLPRFRSLLIPVPNLATQLEIGRKIHDIAKRIEILRFELKKYQDIKQGMAHDLLTGKVRLV</sequence>
<organism evidence="5 6">
    <name type="scientific">Candidatus Planktophila dulcis</name>
    <dbReference type="NCBI Taxonomy" id="1884914"/>
    <lineage>
        <taxon>Bacteria</taxon>
        <taxon>Bacillati</taxon>
        <taxon>Actinomycetota</taxon>
        <taxon>Actinomycetes</taxon>
        <taxon>Candidatus Nanopelagicales</taxon>
        <taxon>Candidatus Nanopelagicaceae</taxon>
        <taxon>Candidatus Planktophila</taxon>
    </lineage>
</organism>
<evidence type="ECO:0000313" key="5">
    <source>
        <dbReference type="EMBL" id="ASY11820.1"/>
    </source>
</evidence>
<dbReference type="REBASE" id="221275">
    <property type="entry name" value="S.Pdu155ORF2315P"/>
</dbReference>